<dbReference type="SUPFAM" id="SSF53300">
    <property type="entry name" value="vWA-like"/>
    <property type="match status" value="1"/>
</dbReference>
<organism evidence="2 3">
    <name type="scientific">Flaviaesturariibacter amylovorans</name>
    <dbReference type="NCBI Taxonomy" id="1084520"/>
    <lineage>
        <taxon>Bacteria</taxon>
        <taxon>Pseudomonadati</taxon>
        <taxon>Bacteroidota</taxon>
        <taxon>Chitinophagia</taxon>
        <taxon>Chitinophagales</taxon>
        <taxon>Chitinophagaceae</taxon>
        <taxon>Flaviaestuariibacter</taxon>
    </lineage>
</organism>
<dbReference type="InterPro" id="IPR002035">
    <property type="entry name" value="VWF_A"/>
</dbReference>
<name>A0ABP8G7D0_9BACT</name>
<dbReference type="Proteomes" id="UP001501725">
    <property type="component" value="Unassembled WGS sequence"/>
</dbReference>
<proteinExistence type="predicted"/>
<sequence length="212" mass="23598">MKQKTHYHLILDRSGSMQDCRSSTISGFNEQLQTIRSLQARFPEQAITVGLTVFNESVQHQHFGKDPHSMAALTSEGYQPGGSTALYDAIGSSIALINRQLEADLINGAATVVVVVMTDGYENASRRYTAEGIRSSIRELEGTGKWTFSYLGATEDAVEVATDLNFRRSNSMAFVKSEMRDTFNELGRSMDRYLLRKRRGESLGNFLEPDGK</sequence>
<accession>A0ABP8G7D0</accession>
<evidence type="ECO:0000313" key="2">
    <source>
        <dbReference type="EMBL" id="GAA4318710.1"/>
    </source>
</evidence>
<feature type="domain" description="VWFA" evidence="1">
    <location>
        <begin position="6"/>
        <end position="190"/>
    </location>
</feature>
<dbReference type="PROSITE" id="PS50234">
    <property type="entry name" value="VWFA"/>
    <property type="match status" value="1"/>
</dbReference>
<gene>
    <name evidence="2" type="ORF">GCM10023184_03080</name>
</gene>
<dbReference type="EMBL" id="BAABGY010000001">
    <property type="protein sequence ID" value="GAA4318710.1"/>
    <property type="molecule type" value="Genomic_DNA"/>
</dbReference>
<dbReference type="Gene3D" id="3.40.50.410">
    <property type="entry name" value="von Willebrand factor, type A domain"/>
    <property type="match status" value="1"/>
</dbReference>
<evidence type="ECO:0000313" key="3">
    <source>
        <dbReference type="Proteomes" id="UP001501725"/>
    </source>
</evidence>
<protein>
    <recommendedName>
        <fullName evidence="1">VWFA domain-containing protein</fullName>
    </recommendedName>
</protein>
<evidence type="ECO:0000259" key="1">
    <source>
        <dbReference type="PROSITE" id="PS50234"/>
    </source>
</evidence>
<dbReference type="RefSeq" id="WP_345252836.1">
    <property type="nucleotide sequence ID" value="NZ_BAABGY010000001.1"/>
</dbReference>
<dbReference type="InterPro" id="IPR036465">
    <property type="entry name" value="vWFA_dom_sf"/>
</dbReference>
<dbReference type="Pfam" id="PF00092">
    <property type="entry name" value="VWA"/>
    <property type="match status" value="1"/>
</dbReference>
<reference evidence="3" key="1">
    <citation type="journal article" date="2019" name="Int. J. Syst. Evol. Microbiol.">
        <title>The Global Catalogue of Microorganisms (GCM) 10K type strain sequencing project: providing services to taxonomists for standard genome sequencing and annotation.</title>
        <authorList>
            <consortium name="The Broad Institute Genomics Platform"/>
            <consortium name="The Broad Institute Genome Sequencing Center for Infectious Disease"/>
            <person name="Wu L."/>
            <person name="Ma J."/>
        </authorList>
    </citation>
    <scope>NUCLEOTIDE SEQUENCE [LARGE SCALE GENOMIC DNA]</scope>
    <source>
        <strain evidence="3">JCM 17919</strain>
    </source>
</reference>
<keyword evidence="3" id="KW-1185">Reference proteome</keyword>
<comment type="caution">
    <text evidence="2">The sequence shown here is derived from an EMBL/GenBank/DDBJ whole genome shotgun (WGS) entry which is preliminary data.</text>
</comment>